<dbReference type="Proteomes" id="UP000887579">
    <property type="component" value="Unplaced"/>
</dbReference>
<evidence type="ECO:0000313" key="1">
    <source>
        <dbReference type="Proteomes" id="UP000887579"/>
    </source>
</evidence>
<evidence type="ECO:0000313" key="2">
    <source>
        <dbReference type="WBParaSite" id="ES5_v2.g19438.t1"/>
    </source>
</evidence>
<proteinExistence type="predicted"/>
<sequence length="235" mass="27063">YNVYDHGDFSAFVIPDGDEDDFDQQQHENHENRDHVEQVNETQDYYEPQIQQEIEQNEQPSISFDNSIYSVNTPGLSRPRPSVATKPLIPLNFNDTLGENLVADQTLNTTVSSNKSPIHVTAALKKNQKKTYILAKPPLIKPESPSIEQPNLRRSGRTRVRTLRKDLGEEPVYEFDENGLPYLVGVTEVEIKNPRAQKYLTADVALQNQREKELKKGNKKRKEFAKHQREIEDHD</sequence>
<organism evidence="1 2">
    <name type="scientific">Panagrolaimus sp. ES5</name>
    <dbReference type="NCBI Taxonomy" id="591445"/>
    <lineage>
        <taxon>Eukaryota</taxon>
        <taxon>Metazoa</taxon>
        <taxon>Ecdysozoa</taxon>
        <taxon>Nematoda</taxon>
        <taxon>Chromadorea</taxon>
        <taxon>Rhabditida</taxon>
        <taxon>Tylenchina</taxon>
        <taxon>Panagrolaimomorpha</taxon>
        <taxon>Panagrolaimoidea</taxon>
        <taxon>Panagrolaimidae</taxon>
        <taxon>Panagrolaimus</taxon>
    </lineage>
</organism>
<accession>A0AC34FRN6</accession>
<reference evidence="2" key="1">
    <citation type="submission" date="2022-11" db="UniProtKB">
        <authorList>
            <consortium name="WormBaseParasite"/>
        </authorList>
    </citation>
    <scope>IDENTIFICATION</scope>
</reference>
<dbReference type="WBParaSite" id="ES5_v2.g19438.t1">
    <property type="protein sequence ID" value="ES5_v2.g19438.t1"/>
    <property type="gene ID" value="ES5_v2.g19438"/>
</dbReference>
<protein>
    <submittedName>
        <fullName evidence="2">Uncharacterized protein</fullName>
    </submittedName>
</protein>
<name>A0AC34FRN6_9BILA</name>